<keyword evidence="9" id="KW-0961">Cell wall biogenesis/degradation</keyword>
<dbReference type="GO" id="GO:0005886">
    <property type="term" value="C:plasma membrane"/>
    <property type="evidence" value="ECO:0007669"/>
    <property type="project" value="UniProtKB-SubCell"/>
</dbReference>
<evidence type="ECO:0000256" key="6">
    <source>
        <dbReference type="ARBA" id="ARBA00022984"/>
    </source>
</evidence>
<evidence type="ECO:0000256" key="10">
    <source>
        <dbReference type="SAM" id="Phobius"/>
    </source>
</evidence>
<gene>
    <name evidence="13" type="ORF">A2131_01020</name>
</gene>
<dbReference type="AlphaFoldDB" id="A0A1G2K456"/>
<dbReference type="EMBL" id="MHQB01000016">
    <property type="protein sequence ID" value="OGZ94219.1"/>
    <property type="molecule type" value="Genomic_DNA"/>
</dbReference>
<evidence type="ECO:0000256" key="4">
    <source>
        <dbReference type="ARBA" id="ARBA00022692"/>
    </source>
</evidence>
<dbReference type="Gene3D" id="3.30.1390.30">
    <property type="entry name" value="Penicillin-binding protein 2a, domain 3"/>
    <property type="match status" value="1"/>
</dbReference>
<comment type="subcellular location">
    <subcellularLocation>
        <location evidence="2">Cell membrane</location>
    </subcellularLocation>
    <subcellularLocation>
        <location evidence="1">Membrane</location>
        <topology evidence="1">Single-pass membrane protein</topology>
    </subcellularLocation>
</comment>
<proteinExistence type="predicted"/>
<dbReference type="InterPro" id="IPR036138">
    <property type="entry name" value="PBP_dimer_sf"/>
</dbReference>
<dbReference type="Pfam" id="PF00905">
    <property type="entry name" value="Transpeptidase"/>
    <property type="match status" value="1"/>
</dbReference>
<dbReference type="InterPro" id="IPR005311">
    <property type="entry name" value="PBP_dimer"/>
</dbReference>
<feature type="non-terminal residue" evidence="13">
    <location>
        <position position="550"/>
    </location>
</feature>
<sequence length="550" mass="60743">MFNKQKKSESAFDPDEILFDSVSMLRSDYMPEGRIEKPVERIYAFLFLFILGAGVLYLFYRAGTLQITEGAAYLLRSQENRFLTRSLFPPRGIIFDRSGEPFVGNSPSFGIRFDKDAFTSENGDIGVLKNDLGRILGKPKDYFTEIGLPESVDVSALPDTLVIAQDIPPDRFVEIAYSLNSLPGISVFENFRRVYEEPYAAAHAIGYLGKTSKEDLERGGGVAPDEFIGKSGIEAFYDDYLRGKKGKKIVETDALGNETNFKLIEESSPGASLETTLDKDLQGTAYRVFSSYVEGRKAGSVTVLDPKTGEVLALVSYPSFDSNLFSGSLSSKEYEAILKNPLNPLVNRPIAGEYAPGSTMKPMYASAALTEGVVTDTLKKIYDPGYIDIPNPYRPGEATRFVDWRAHGWINFYDAIAWSANVYFYIIGGGFEGSPGLGITRLERYARAFGFGSELGIDLYGEKKGLFPNPKWKEIAEPSNPIWRIGDTYNVSIGQGGIKVTPLQIASMTAAVANGGTLWRPYLLRVAKNPDGTVLKEQKPTVIRDNLIPQ</sequence>
<feature type="domain" description="Penicillin-binding protein transpeptidase" evidence="11">
    <location>
        <begin position="299"/>
        <end position="542"/>
    </location>
</feature>
<dbReference type="PANTHER" id="PTHR30627">
    <property type="entry name" value="PEPTIDOGLYCAN D,D-TRANSPEPTIDASE"/>
    <property type="match status" value="1"/>
</dbReference>
<evidence type="ECO:0000259" key="12">
    <source>
        <dbReference type="Pfam" id="PF03717"/>
    </source>
</evidence>
<evidence type="ECO:0000256" key="8">
    <source>
        <dbReference type="ARBA" id="ARBA00023136"/>
    </source>
</evidence>
<dbReference type="GO" id="GO:0008658">
    <property type="term" value="F:penicillin binding"/>
    <property type="evidence" value="ECO:0007669"/>
    <property type="project" value="InterPro"/>
</dbReference>
<evidence type="ECO:0000256" key="3">
    <source>
        <dbReference type="ARBA" id="ARBA00022475"/>
    </source>
</evidence>
<evidence type="ECO:0000256" key="1">
    <source>
        <dbReference type="ARBA" id="ARBA00004167"/>
    </source>
</evidence>
<keyword evidence="3" id="KW-1003">Cell membrane</keyword>
<dbReference type="Proteomes" id="UP000177392">
    <property type="component" value="Unassembled WGS sequence"/>
</dbReference>
<keyword evidence="6" id="KW-0573">Peptidoglycan synthesis</keyword>
<comment type="caution">
    <text evidence="13">The sequence shown here is derived from an EMBL/GenBank/DDBJ whole genome shotgun (WGS) entry which is preliminary data.</text>
</comment>
<dbReference type="GO" id="GO:0071972">
    <property type="term" value="F:peptidoglycan L,D-transpeptidase activity"/>
    <property type="evidence" value="ECO:0007669"/>
    <property type="project" value="TreeGrafter"/>
</dbReference>
<evidence type="ECO:0000313" key="13">
    <source>
        <dbReference type="EMBL" id="OGZ94219.1"/>
    </source>
</evidence>
<dbReference type="GO" id="GO:0071555">
    <property type="term" value="P:cell wall organization"/>
    <property type="evidence" value="ECO:0007669"/>
    <property type="project" value="UniProtKB-KW"/>
</dbReference>
<feature type="transmembrane region" description="Helical" evidence="10">
    <location>
        <begin position="42"/>
        <end position="60"/>
    </location>
</feature>
<dbReference type="SUPFAM" id="SSF56601">
    <property type="entry name" value="beta-lactamase/transpeptidase-like"/>
    <property type="match status" value="1"/>
</dbReference>
<keyword evidence="5" id="KW-0133">Cell shape</keyword>
<dbReference type="Gene3D" id="3.40.710.10">
    <property type="entry name" value="DD-peptidase/beta-lactamase superfamily"/>
    <property type="match status" value="1"/>
</dbReference>
<evidence type="ECO:0000259" key="11">
    <source>
        <dbReference type="Pfam" id="PF00905"/>
    </source>
</evidence>
<evidence type="ECO:0008006" key="15">
    <source>
        <dbReference type="Google" id="ProtNLM"/>
    </source>
</evidence>
<dbReference type="InterPro" id="IPR001460">
    <property type="entry name" value="PCN-bd_Tpept"/>
</dbReference>
<dbReference type="InterPro" id="IPR050515">
    <property type="entry name" value="Beta-lactam/transpept"/>
</dbReference>
<dbReference type="GO" id="GO:0009252">
    <property type="term" value="P:peptidoglycan biosynthetic process"/>
    <property type="evidence" value="ECO:0007669"/>
    <property type="project" value="UniProtKB-KW"/>
</dbReference>
<dbReference type="Gene3D" id="3.90.1310.10">
    <property type="entry name" value="Penicillin-binding protein 2a (Domain 2)"/>
    <property type="match status" value="1"/>
</dbReference>
<organism evidence="13 14">
    <name type="scientific">Candidatus Sungbacteria bacterium GWC2_49_10</name>
    <dbReference type="NCBI Taxonomy" id="1802263"/>
    <lineage>
        <taxon>Bacteria</taxon>
        <taxon>Candidatus Sungiibacteriota</taxon>
    </lineage>
</organism>
<dbReference type="InterPro" id="IPR012338">
    <property type="entry name" value="Beta-lactam/transpept-like"/>
</dbReference>
<evidence type="ECO:0000256" key="5">
    <source>
        <dbReference type="ARBA" id="ARBA00022960"/>
    </source>
</evidence>
<dbReference type="SUPFAM" id="SSF56519">
    <property type="entry name" value="Penicillin binding protein dimerisation domain"/>
    <property type="match status" value="1"/>
</dbReference>
<evidence type="ECO:0000256" key="7">
    <source>
        <dbReference type="ARBA" id="ARBA00022989"/>
    </source>
</evidence>
<dbReference type="PANTHER" id="PTHR30627:SF2">
    <property type="entry name" value="PEPTIDOGLYCAN D,D-TRANSPEPTIDASE MRDA"/>
    <property type="match status" value="1"/>
</dbReference>
<dbReference type="GO" id="GO:0008360">
    <property type="term" value="P:regulation of cell shape"/>
    <property type="evidence" value="ECO:0007669"/>
    <property type="project" value="UniProtKB-KW"/>
</dbReference>
<dbReference type="Pfam" id="PF03717">
    <property type="entry name" value="PBP_dimer"/>
    <property type="match status" value="1"/>
</dbReference>
<keyword evidence="8 10" id="KW-0472">Membrane</keyword>
<keyword evidence="7 10" id="KW-1133">Transmembrane helix</keyword>
<evidence type="ECO:0000313" key="14">
    <source>
        <dbReference type="Proteomes" id="UP000177392"/>
    </source>
</evidence>
<evidence type="ECO:0000256" key="2">
    <source>
        <dbReference type="ARBA" id="ARBA00004236"/>
    </source>
</evidence>
<name>A0A1G2K456_9BACT</name>
<feature type="domain" description="Penicillin-binding protein dimerisation" evidence="12">
    <location>
        <begin position="89"/>
        <end position="259"/>
    </location>
</feature>
<reference evidence="13 14" key="1">
    <citation type="journal article" date="2016" name="Nat. Commun.">
        <title>Thousands of microbial genomes shed light on interconnected biogeochemical processes in an aquifer system.</title>
        <authorList>
            <person name="Anantharaman K."/>
            <person name="Brown C.T."/>
            <person name="Hug L.A."/>
            <person name="Sharon I."/>
            <person name="Castelle C.J."/>
            <person name="Probst A.J."/>
            <person name="Thomas B.C."/>
            <person name="Singh A."/>
            <person name="Wilkins M.J."/>
            <person name="Karaoz U."/>
            <person name="Brodie E.L."/>
            <person name="Williams K.H."/>
            <person name="Hubbard S.S."/>
            <person name="Banfield J.F."/>
        </authorList>
    </citation>
    <scope>NUCLEOTIDE SEQUENCE [LARGE SCALE GENOMIC DNA]</scope>
</reference>
<protein>
    <recommendedName>
        <fullName evidence="15">Penicillin-binding protein 2</fullName>
    </recommendedName>
</protein>
<keyword evidence="4 10" id="KW-0812">Transmembrane</keyword>
<accession>A0A1G2K456</accession>
<evidence type="ECO:0000256" key="9">
    <source>
        <dbReference type="ARBA" id="ARBA00023316"/>
    </source>
</evidence>